<dbReference type="RefSeq" id="WP_344762143.1">
    <property type="nucleotide sequence ID" value="NZ_BAAAZE010000005.1"/>
</dbReference>
<dbReference type="SUPFAM" id="SSF49879">
    <property type="entry name" value="SMAD/FHA domain"/>
    <property type="match status" value="1"/>
</dbReference>
<dbReference type="Gene3D" id="2.60.200.20">
    <property type="match status" value="1"/>
</dbReference>
<accession>A0ABP7SUH1</accession>
<name>A0ABP7SUH1_9BURK</name>
<gene>
    <name evidence="3" type="primary">sctD</name>
    <name evidence="3" type="ORF">GCM10022212_09980</name>
</gene>
<proteinExistence type="predicted"/>
<feature type="domain" description="YscD cytoplasmic" evidence="1">
    <location>
        <begin position="6"/>
        <end position="96"/>
    </location>
</feature>
<dbReference type="Proteomes" id="UP001501353">
    <property type="component" value="Unassembled WGS sequence"/>
</dbReference>
<evidence type="ECO:0000259" key="1">
    <source>
        <dbReference type="Pfam" id="PF16697"/>
    </source>
</evidence>
<evidence type="ECO:0000259" key="2">
    <source>
        <dbReference type="Pfam" id="PF21934"/>
    </source>
</evidence>
<keyword evidence="4" id="KW-1185">Reference proteome</keyword>
<evidence type="ECO:0000313" key="3">
    <source>
        <dbReference type="EMBL" id="GAA4016723.1"/>
    </source>
</evidence>
<dbReference type="InterPro" id="IPR053946">
    <property type="entry name" value="YscD_ppl_3rd"/>
</dbReference>
<dbReference type="InterPro" id="IPR032030">
    <property type="entry name" value="YscD_cytoplasmic_dom"/>
</dbReference>
<dbReference type="CDD" id="cd00060">
    <property type="entry name" value="FHA"/>
    <property type="match status" value="1"/>
</dbReference>
<evidence type="ECO:0000313" key="4">
    <source>
        <dbReference type="Proteomes" id="UP001501353"/>
    </source>
</evidence>
<organism evidence="3 4">
    <name type="scientific">Actimicrobium antarcticum</name>
    <dbReference type="NCBI Taxonomy" id="1051899"/>
    <lineage>
        <taxon>Bacteria</taxon>
        <taxon>Pseudomonadati</taxon>
        <taxon>Pseudomonadota</taxon>
        <taxon>Betaproteobacteria</taxon>
        <taxon>Burkholderiales</taxon>
        <taxon>Oxalobacteraceae</taxon>
        <taxon>Actimicrobium</taxon>
    </lineage>
</organism>
<sequence>MDNELRILNGLHRGATLPLDGSTLLLGAHEDADVVMVDPGILPHHASLQYSDGSWMLSPDAGPVFSADMAEPQALIDLSTGSFFRIGETWLVISDPHAPWQTMPAIPLPETTVDALDAAHDVTDPEEVVPMDSAFNGDAEDLYDAVQDAEQFPQRVSDPLEVPSVETVPVRTSYIARSWRNWMMVPAGLLVALSAVAAYGYSAKPSIPSLHGALRLSANISMPPDRSLPGAERMEKGAEIVKVVLPARLSPDELRSAFRKRMKDADLLKQFDLDLTDEGWSMRAHLDDAESARFERILKAFVAEHKISFPISAKVGSAESMLPFKIRQVVSGTNAGIVTGTGERFYVGDEFQGVRLVSVVENRLTFMGKRKIEVVW</sequence>
<dbReference type="Pfam" id="PF16697">
    <property type="entry name" value="Yop-YscD_cpl"/>
    <property type="match status" value="1"/>
</dbReference>
<dbReference type="Pfam" id="PF21934">
    <property type="entry name" value="Yop-YscD_ppl_3rd"/>
    <property type="match status" value="1"/>
</dbReference>
<dbReference type="InterPro" id="IPR008984">
    <property type="entry name" value="SMAD_FHA_dom_sf"/>
</dbReference>
<protein>
    <submittedName>
        <fullName evidence="3">Type III secretion system inner membrane ring subunit SctD</fullName>
    </submittedName>
</protein>
<dbReference type="EMBL" id="BAAAZE010000005">
    <property type="protein sequence ID" value="GAA4016723.1"/>
    <property type="molecule type" value="Genomic_DNA"/>
</dbReference>
<reference evidence="4" key="1">
    <citation type="journal article" date="2019" name="Int. J. Syst. Evol. Microbiol.">
        <title>The Global Catalogue of Microorganisms (GCM) 10K type strain sequencing project: providing services to taxonomists for standard genome sequencing and annotation.</title>
        <authorList>
            <consortium name="The Broad Institute Genomics Platform"/>
            <consortium name="The Broad Institute Genome Sequencing Center for Infectious Disease"/>
            <person name="Wu L."/>
            <person name="Ma J."/>
        </authorList>
    </citation>
    <scope>NUCLEOTIDE SEQUENCE [LARGE SCALE GENOMIC DNA]</scope>
    <source>
        <strain evidence="4">JCM 16673</strain>
    </source>
</reference>
<comment type="caution">
    <text evidence="3">The sequence shown here is derived from an EMBL/GenBank/DDBJ whole genome shotgun (WGS) entry which is preliminary data.</text>
</comment>
<feature type="domain" description="YscD-like Bon-like" evidence="2">
    <location>
        <begin position="253"/>
        <end position="315"/>
    </location>
</feature>